<dbReference type="AlphaFoldDB" id="A0A0Q4B5C5"/>
<dbReference type="GO" id="GO:0016020">
    <property type="term" value="C:membrane"/>
    <property type="evidence" value="ECO:0007669"/>
    <property type="project" value="InterPro"/>
</dbReference>
<keyword evidence="6" id="KW-1185">Reference proteome</keyword>
<proteinExistence type="inferred from homology"/>
<dbReference type="PROSITE" id="PS00379">
    <property type="entry name" value="CDP_ALCOHOL_P_TRANSF"/>
    <property type="match status" value="1"/>
</dbReference>
<keyword evidence="3" id="KW-0812">Transmembrane</keyword>
<keyword evidence="3" id="KW-1133">Transmembrane helix</keyword>
<evidence type="ECO:0000256" key="3">
    <source>
        <dbReference type="SAM" id="Phobius"/>
    </source>
</evidence>
<dbReference type="Pfam" id="PF01066">
    <property type="entry name" value="CDP-OH_P_transf"/>
    <property type="match status" value="1"/>
</dbReference>
<evidence type="ECO:0000256" key="2">
    <source>
        <dbReference type="RuleBase" id="RU003750"/>
    </source>
</evidence>
<comment type="caution">
    <text evidence="4">The sequence shown here is derived from an EMBL/GenBank/DDBJ whole genome shotgun (WGS) entry which is preliminary data.</text>
</comment>
<dbReference type="InterPro" id="IPR048254">
    <property type="entry name" value="CDP_ALCOHOL_P_TRANSF_CS"/>
</dbReference>
<feature type="transmembrane region" description="Helical" evidence="3">
    <location>
        <begin position="12"/>
        <end position="32"/>
    </location>
</feature>
<dbReference type="GO" id="GO:0008654">
    <property type="term" value="P:phospholipid biosynthetic process"/>
    <property type="evidence" value="ECO:0007669"/>
    <property type="project" value="InterPro"/>
</dbReference>
<evidence type="ECO:0000313" key="5">
    <source>
        <dbReference type="EMBL" id="KQM08204.1"/>
    </source>
</evidence>
<dbReference type="EMBL" id="LIIK01000057">
    <property type="protein sequence ID" value="KQM08204.1"/>
    <property type="molecule type" value="Genomic_DNA"/>
</dbReference>
<keyword evidence="3" id="KW-0472">Membrane</keyword>
<feature type="non-terminal residue" evidence="4">
    <location>
        <position position="127"/>
    </location>
</feature>
<name>A0A0Q4B5C5_9BACT</name>
<reference evidence="4 6" key="1">
    <citation type="submission" date="2015-08" db="EMBL/GenBank/DDBJ databases">
        <title>Candidatus Bacteriodes Periocalifornicus.</title>
        <authorList>
            <person name="McLean J.S."/>
            <person name="Kelley S."/>
        </authorList>
    </citation>
    <scope>NUCLEOTIDE SEQUENCE [LARGE SCALE GENOMIC DNA]</scope>
    <source>
        <strain evidence="4">12B</strain>
    </source>
</reference>
<sequence>MLLKLKRAIPNLITLLNLLCGAAAVTVVYTTLFFSRAGGLVAGIILIFAGAFFDFWDGLTARALRVQSPLGVQLDSLADLITFGFAPASLYVAILWWSTGVEVVLGGDYPVVVLTPLLMVAFAASRP</sequence>
<dbReference type="InterPro" id="IPR043130">
    <property type="entry name" value="CDP-OH_PTrfase_TM_dom"/>
</dbReference>
<comment type="similarity">
    <text evidence="2">Belongs to the CDP-alcohol phosphatidyltransferase class-I family.</text>
</comment>
<dbReference type="Proteomes" id="UP000054172">
    <property type="component" value="Unassembled WGS sequence"/>
</dbReference>
<accession>A0A0Q4B5C5</accession>
<evidence type="ECO:0000313" key="4">
    <source>
        <dbReference type="EMBL" id="KQM08203.1"/>
    </source>
</evidence>
<keyword evidence="1 2" id="KW-0808">Transferase</keyword>
<feature type="transmembrane region" description="Helical" evidence="3">
    <location>
        <begin position="109"/>
        <end position="125"/>
    </location>
</feature>
<evidence type="ECO:0000313" key="6">
    <source>
        <dbReference type="Proteomes" id="UP000054172"/>
    </source>
</evidence>
<gene>
    <name evidence="5" type="ORF">AL399_08620</name>
    <name evidence="4" type="ORF">AL399_08660</name>
</gene>
<dbReference type="GO" id="GO:0016780">
    <property type="term" value="F:phosphotransferase activity, for other substituted phosphate groups"/>
    <property type="evidence" value="ECO:0007669"/>
    <property type="project" value="InterPro"/>
</dbReference>
<evidence type="ECO:0008006" key="7">
    <source>
        <dbReference type="Google" id="ProtNLM"/>
    </source>
</evidence>
<evidence type="ECO:0000256" key="1">
    <source>
        <dbReference type="ARBA" id="ARBA00022679"/>
    </source>
</evidence>
<feature type="transmembrane region" description="Helical" evidence="3">
    <location>
        <begin position="77"/>
        <end position="97"/>
    </location>
</feature>
<organism evidence="4 6">
    <name type="scientific">Candidatus [Bacteroides] periocalifornicus</name>
    <dbReference type="NCBI Taxonomy" id="1702214"/>
    <lineage>
        <taxon>Bacteria</taxon>
        <taxon>Pseudomonadati</taxon>
        <taxon>Bacteroidota</taxon>
    </lineage>
</organism>
<dbReference type="Gene3D" id="1.20.120.1760">
    <property type="match status" value="1"/>
</dbReference>
<dbReference type="STRING" id="1702214.AL399_08620"/>
<dbReference type="EMBL" id="LIIK01000057">
    <property type="protein sequence ID" value="KQM08203.1"/>
    <property type="molecule type" value="Genomic_DNA"/>
</dbReference>
<dbReference type="InterPro" id="IPR000462">
    <property type="entry name" value="CDP-OH_P_trans"/>
</dbReference>
<protein>
    <recommendedName>
        <fullName evidence="7">CDP-diacylglycerol--serine O-phosphatidyltransferase</fullName>
    </recommendedName>
</protein>
<feature type="transmembrane region" description="Helical" evidence="3">
    <location>
        <begin position="38"/>
        <end position="56"/>
    </location>
</feature>